<protein>
    <submittedName>
        <fullName evidence="1">Uncharacterized protein</fullName>
    </submittedName>
</protein>
<reference evidence="1 2" key="1">
    <citation type="journal article" date="2021" name="Angew. Chem. Int. Ed. Engl.">
        <title>A novel family of nonribosomal peptides modulate collective behavior in Pseudovibrio bacteria isolated from marine sponges.</title>
        <authorList>
            <person name="Ioca L.P."/>
            <person name="Dai Y."/>
            <person name="Kunakom S."/>
            <person name="Diaz-Espinosa J."/>
            <person name="Krunic A."/>
            <person name="Crnkovic C.M."/>
            <person name="Orjala J."/>
            <person name="Sanchez L.M."/>
            <person name="Ferreira A.G."/>
            <person name="Berlinck R.G.S."/>
            <person name="Eustaquio A.S."/>
        </authorList>
    </citation>
    <scope>NUCLEOTIDE SEQUENCE [LARGE SCALE GENOMIC DNA]</scope>
    <source>
        <strain evidence="1 2">Ab134</strain>
    </source>
</reference>
<organism evidence="1 2">
    <name type="scientific">Pseudovibrio brasiliensis</name>
    <dbReference type="NCBI Taxonomy" id="1898042"/>
    <lineage>
        <taxon>Bacteria</taxon>
        <taxon>Pseudomonadati</taxon>
        <taxon>Pseudomonadota</taxon>
        <taxon>Alphaproteobacteria</taxon>
        <taxon>Hyphomicrobiales</taxon>
        <taxon>Stappiaceae</taxon>
        <taxon>Pseudovibrio</taxon>
    </lineage>
</organism>
<name>A0ABX8AL83_9HYPH</name>
<evidence type="ECO:0000313" key="2">
    <source>
        <dbReference type="Proteomes" id="UP000680706"/>
    </source>
</evidence>
<sequence length="313" mass="34477">MPRNVPDSVDSGSSGGAAEVDWAREIYSCLGLQFPDHEERVDFLADKTVQRHIGEFEGKEVRVASTTFEDLKLAQDVIWQTKGLLSYGAGNLVSDVFASDGESYLRSNYAMSHAAQHGGLALSSIQSQAGNCSSHADISYMLLSAQETDRPVARVSSTVRDHAFTMIGDYRDPTQETVVVDAWPTFPSAFRFKDGDLSVLSEKPLVKTWSAPGPKPPVVINLEGVKPIPLKQMQDFFKRMEVPQKPGRKLKDFIVDFSKRSSFLSTRAITVENPAIVYMPATGVDAVNTYEMPKSYAKAKIKGMKAGEKRGFK</sequence>
<evidence type="ECO:0000313" key="1">
    <source>
        <dbReference type="EMBL" id="QUS55022.1"/>
    </source>
</evidence>
<accession>A0ABX8AL83</accession>
<dbReference type="Proteomes" id="UP000680706">
    <property type="component" value="Chromosome"/>
</dbReference>
<gene>
    <name evidence="1" type="ORF">KGB56_16880</name>
</gene>
<keyword evidence="2" id="KW-1185">Reference proteome</keyword>
<dbReference type="RefSeq" id="WP_075700605.1">
    <property type="nucleotide sequence ID" value="NZ_CP074126.1"/>
</dbReference>
<proteinExistence type="predicted"/>
<dbReference type="EMBL" id="CP074126">
    <property type="protein sequence ID" value="QUS55022.1"/>
    <property type="molecule type" value="Genomic_DNA"/>
</dbReference>